<dbReference type="OrthoDB" id="2971563at2"/>
<dbReference type="PANTHER" id="PTHR46233:SF3">
    <property type="entry name" value="HYDROXYACYLGLUTATHIONE HYDROLASE GLOC"/>
    <property type="match status" value="1"/>
</dbReference>
<dbReference type="SMART" id="SM00849">
    <property type="entry name" value="Lactamase_B"/>
    <property type="match status" value="1"/>
</dbReference>
<accession>A0A1D8B0H9</accession>
<organism evidence="6 7">
    <name type="scientific">Pauljensenia hongkongensis</name>
    <dbReference type="NCBI Taxonomy" id="178339"/>
    <lineage>
        <taxon>Bacteria</taxon>
        <taxon>Bacillati</taxon>
        <taxon>Actinomycetota</taxon>
        <taxon>Actinomycetes</taxon>
        <taxon>Actinomycetales</taxon>
        <taxon>Actinomycetaceae</taxon>
        <taxon>Pauljensenia</taxon>
    </lineage>
</organism>
<feature type="domain" description="Metallo-beta-lactamase" evidence="5">
    <location>
        <begin position="12"/>
        <end position="215"/>
    </location>
</feature>
<dbReference type="CDD" id="cd06262">
    <property type="entry name" value="metallo-hydrolase-like_MBL-fold"/>
    <property type="match status" value="1"/>
</dbReference>
<dbReference type="EMBL" id="CP017298">
    <property type="protein sequence ID" value="AOS46646.1"/>
    <property type="molecule type" value="Genomic_DNA"/>
</dbReference>
<dbReference type="STRING" id="178339.BH719_01075"/>
<dbReference type="Pfam" id="PF00753">
    <property type="entry name" value="Lactamase_B"/>
    <property type="match status" value="1"/>
</dbReference>
<dbReference type="GO" id="GO:0046872">
    <property type="term" value="F:metal ion binding"/>
    <property type="evidence" value="ECO:0007669"/>
    <property type="project" value="UniProtKB-KW"/>
</dbReference>
<name>A0A1D8B0H9_9ACTO</name>
<reference evidence="6 7" key="1">
    <citation type="submission" date="2016-09" db="EMBL/GenBank/DDBJ databases">
        <title>Complete genome sequence of Actinomyces hongkongensis HKU8.</title>
        <authorList>
            <person name="Gao Y.-X."/>
            <person name="Zhou Y.-Y."/>
            <person name="Xie Y."/>
            <person name="Wang M."/>
            <person name="Wang S.-J."/>
            <person name="Shen S.-G."/>
        </authorList>
    </citation>
    <scope>NUCLEOTIDE SEQUENCE [LARGE SCALE GENOMIC DNA]</scope>
    <source>
        <strain evidence="6 7">HKU8</strain>
    </source>
</reference>
<dbReference type="Proteomes" id="UP000095214">
    <property type="component" value="Chromosome"/>
</dbReference>
<evidence type="ECO:0000256" key="1">
    <source>
        <dbReference type="ARBA" id="ARBA00001947"/>
    </source>
</evidence>
<dbReference type="InterPro" id="IPR051453">
    <property type="entry name" value="MBL_Glyoxalase_II"/>
</dbReference>
<evidence type="ECO:0000313" key="7">
    <source>
        <dbReference type="Proteomes" id="UP000095214"/>
    </source>
</evidence>
<keyword evidence="3 6" id="KW-0378">Hydrolase</keyword>
<keyword evidence="4" id="KW-0862">Zinc</keyword>
<evidence type="ECO:0000259" key="5">
    <source>
        <dbReference type="SMART" id="SM00849"/>
    </source>
</evidence>
<dbReference type="RefSeq" id="WP_009400005.1">
    <property type="nucleotide sequence ID" value="NZ_CP017298.1"/>
</dbReference>
<gene>
    <name evidence="6" type="ORF">BH719_01075</name>
</gene>
<dbReference type="PANTHER" id="PTHR46233">
    <property type="entry name" value="HYDROXYACYLGLUTATHIONE HYDROLASE GLOC"/>
    <property type="match status" value="1"/>
</dbReference>
<keyword evidence="2" id="KW-0479">Metal-binding</keyword>
<evidence type="ECO:0000256" key="2">
    <source>
        <dbReference type="ARBA" id="ARBA00022723"/>
    </source>
</evidence>
<proteinExistence type="predicted"/>
<dbReference type="InterPro" id="IPR001279">
    <property type="entry name" value="Metallo-B-lactamas"/>
</dbReference>
<evidence type="ECO:0000256" key="4">
    <source>
        <dbReference type="ARBA" id="ARBA00022833"/>
    </source>
</evidence>
<evidence type="ECO:0000313" key="6">
    <source>
        <dbReference type="EMBL" id="AOS46646.1"/>
    </source>
</evidence>
<keyword evidence="7" id="KW-1185">Reference proteome</keyword>
<dbReference type="SUPFAM" id="SSF56281">
    <property type="entry name" value="Metallo-hydrolase/oxidoreductase"/>
    <property type="match status" value="1"/>
</dbReference>
<dbReference type="KEGG" id="phon:BH719_01075"/>
<dbReference type="InterPro" id="IPR036866">
    <property type="entry name" value="RibonucZ/Hydroxyglut_hydro"/>
</dbReference>
<comment type="cofactor">
    <cofactor evidence="1">
        <name>Zn(2+)</name>
        <dbReference type="ChEBI" id="CHEBI:29105"/>
    </cofactor>
</comment>
<protein>
    <submittedName>
        <fullName evidence="6">MBL fold metallo-hydrolase</fullName>
    </submittedName>
</protein>
<evidence type="ECO:0000256" key="3">
    <source>
        <dbReference type="ARBA" id="ARBA00022801"/>
    </source>
</evidence>
<dbReference type="Gene3D" id="3.60.15.10">
    <property type="entry name" value="Ribonuclease Z/Hydroxyacylglutathione hydrolase-like"/>
    <property type="match status" value="1"/>
</dbReference>
<dbReference type="AlphaFoldDB" id="A0A1D8B0H9"/>
<dbReference type="GO" id="GO:0016787">
    <property type="term" value="F:hydrolase activity"/>
    <property type="evidence" value="ECO:0007669"/>
    <property type="project" value="UniProtKB-KW"/>
</dbReference>
<sequence length="238" mass="25216">MRLHVIPSPYYAANALVLVPAQGSAALVVDPSAGVQHLLREVLDLEGVGVGGVLATHGHPDHVWDCAAVAGWTDGPQLPVYLPGPDVYRMDDPAAHVPLPAPGFAGEWVKPERVEPVPAGAFEIVEGVRLRMLPAPGHSEGSALFLGECELDIRVDNTSFYHSDGPVPWALSGDVIFRGSVGRTDLPGGDETQMRHSLRTVSNAIDPATVLIPGHGPATTMAEEIAANEYLIRARRIG</sequence>